<feature type="transmembrane region" description="Helical" evidence="1">
    <location>
        <begin position="290"/>
        <end position="309"/>
    </location>
</feature>
<comment type="caution">
    <text evidence="2">The sequence shown here is derived from an EMBL/GenBank/DDBJ whole genome shotgun (WGS) entry which is preliminary data.</text>
</comment>
<organism evidence="2 3">
    <name type="scientific">Erythroxylum novogranatense</name>
    <dbReference type="NCBI Taxonomy" id="1862640"/>
    <lineage>
        <taxon>Eukaryota</taxon>
        <taxon>Viridiplantae</taxon>
        <taxon>Streptophyta</taxon>
        <taxon>Embryophyta</taxon>
        <taxon>Tracheophyta</taxon>
        <taxon>Spermatophyta</taxon>
        <taxon>Magnoliopsida</taxon>
        <taxon>eudicotyledons</taxon>
        <taxon>Gunneridae</taxon>
        <taxon>Pentapetalae</taxon>
        <taxon>rosids</taxon>
        <taxon>fabids</taxon>
        <taxon>Malpighiales</taxon>
        <taxon>Erythroxylaceae</taxon>
        <taxon>Erythroxylum</taxon>
    </lineage>
</organism>
<accession>A0AAV8S9B0</accession>
<dbReference type="EMBL" id="JAIWQS010000012">
    <property type="protein sequence ID" value="KAJ8748684.1"/>
    <property type="molecule type" value="Genomic_DNA"/>
</dbReference>
<feature type="transmembrane region" description="Helical" evidence="1">
    <location>
        <begin position="72"/>
        <end position="95"/>
    </location>
</feature>
<evidence type="ECO:0000313" key="3">
    <source>
        <dbReference type="Proteomes" id="UP001159364"/>
    </source>
</evidence>
<feature type="transmembrane region" description="Helical" evidence="1">
    <location>
        <begin position="6"/>
        <end position="28"/>
    </location>
</feature>
<keyword evidence="1" id="KW-1133">Transmembrane helix</keyword>
<evidence type="ECO:0000256" key="1">
    <source>
        <dbReference type="SAM" id="Phobius"/>
    </source>
</evidence>
<gene>
    <name evidence="2" type="ORF">K2173_008129</name>
</gene>
<protein>
    <submittedName>
        <fullName evidence="2">Uncharacterized protein</fullName>
    </submittedName>
</protein>
<sequence length="329" mass="37941">MALLIYWYDFICFGIVVGAYIGSLWVLWRKEFAARRDNNTIHDSLLVDGGLPRNHVGSSQLWTTCWKSVSPLWLLLTRFISFVIMAALLTLDIINWGPSVYIYYTEWTFTLVMVYFALATVISTYGCWLSTSKVSYENGTMNGDREEGGTLTSIIYRAKEIRGVIKMQSRHAEEAVRHRAGFWGYLMQTVYQTSAGAVILTDLVFWCIIVPFGSNAHLHLNLLMGCMHSLNAVFLLIDTALNNLPFPWFRIAYFVQWSCVYVVFQWVIHACGLTWWPYPFLELDLTWAPLWYFVLAVVHIPCYGFYALLVNAKHSIFPKLCPSCYVRSY</sequence>
<feature type="transmembrane region" description="Helical" evidence="1">
    <location>
        <begin position="107"/>
        <end position="128"/>
    </location>
</feature>
<evidence type="ECO:0000313" key="2">
    <source>
        <dbReference type="EMBL" id="KAJ8748684.1"/>
    </source>
</evidence>
<keyword evidence="1" id="KW-0472">Membrane</keyword>
<feature type="transmembrane region" description="Helical" evidence="1">
    <location>
        <begin position="253"/>
        <end position="278"/>
    </location>
</feature>
<proteinExistence type="predicted"/>
<keyword evidence="3" id="KW-1185">Reference proteome</keyword>
<dbReference type="GO" id="GO:0016020">
    <property type="term" value="C:membrane"/>
    <property type="evidence" value="ECO:0007669"/>
    <property type="project" value="TreeGrafter"/>
</dbReference>
<dbReference type="PANTHER" id="PTHR12242:SF6">
    <property type="entry name" value="PROTEIN ROLLING PROTEIN"/>
    <property type="match status" value="1"/>
</dbReference>
<dbReference type="PANTHER" id="PTHR12242">
    <property type="entry name" value="OS02G0130600 PROTEIN-RELATED"/>
    <property type="match status" value="1"/>
</dbReference>
<reference evidence="2 3" key="1">
    <citation type="submission" date="2021-09" db="EMBL/GenBank/DDBJ databases">
        <title>Genomic insights and catalytic innovation underlie evolution of tropane alkaloids biosynthesis.</title>
        <authorList>
            <person name="Wang Y.-J."/>
            <person name="Tian T."/>
            <person name="Huang J.-P."/>
            <person name="Huang S.-X."/>
        </authorList>
    </citation>
    <scope>NUCLEOTIDE SEQUENCE [LARGE SCALE GENOMIC DNA]</scope>
    <source>
        <strain evidence="2">KIB-2018</strain>
        <tissue evidence="2">Leaf</tissue>
    </source>
</reference>
<feature type="transmembrane region" description="Helical" evidence="1">
    <location>
        <begin position="218"/>
        <end position="241"/>
    </location>
</feature>
<dbReference type="Proteomes" id="UP001159364">
    <property type="component" value="Linkage Group LG12"/>
</dbReference>
<feature type="transmembrane region" description="Helical" evidence="1">
    <location>
        <begin position="189"/>
        <end position="212"/>
    </location>
</feature>
<name>A0AAV8S9B0_9ROSI</name>
<keyword evidence="1" id="KW-0812">Transmembrane</keyword>
<dbReference type="AlphaFoldDB" id="A0AAV8S9B0"/>